<dbReference type="PANTHER" id="PTHR48028:SF4">
    <property type="entry name" value="SC35-LIKE SPLICING FACTOR"/>
    <property type="match status" value="1"/>
</dbReference>
<dbReference type="Proteomes" id="UP000187203">
    <property type="component" value="Unassembled WGS sequence"/>
</dbReference>
<organism evidence="8 9">
    <name type="scientific">Corchorus olitorius</name>
    <dbReference type="NCBI Taxonomy" id="93759"/>
    <lineage>
        <taxon>Eukaryota</taxon>
        <taxon>Viridiplantae</taxon>
        <taxon>Streptophyta</taxon>
        <taxon>Embryophyta</taxon>
        <taxon>Tracheophyta</taxon>
        <taxon>Spermatophyta</taxon>
        <taxon>Magnoliopsida</taxon>
        <taxon>eudicotyledons</taxon>
        <taxon>Gunneridae</taxon>
        <taxon>Pentapetalae</taxon>
        <taxon>rosids</taxon>
        <taxon>malvids</taxon>
        <taxon>Malvales</taxon>
        <taxon>Malvaceae</taxon>
        <taxon>Grewioideae</taxon>
        <taxon>Apeibeae</taxon>
        <taxon>Corchorus</taxon>
    </lineage>
</organism>
<dbReference type="PROSITE" id="PS50102">
    <property type="entry name" value="RRM"/>
    <property type="match status" value="1"/>
</dbReference>
<dbReference type="Gene3D" id="3.30.70.330">
    <property type="match status" value="1"/>
</dbReference>
<evidence type="ECO:0000313" key="8">
    <source>
        <dbReference type="EMBL" id="OMO77246.1"/>
    </source>
</evidence>
<dbReference type="GO" id="GO:0006397">
    <property type="term" value="P:mRNA processing"/>
    <property type="evidence" value="ECO:0007669"/>
    <property type="project" value="UniProtKB-KW"/>
</dbReference>
<dbReference type="AlphaFoldDB" id="A0A1R3I3T8"/>
<dbReference type="SMART" id="SM00360">
    <property type="entry name" value="RRM"/>
    <property type="match status" value="1"/>
</dbReference>
<evidence type="ECO:0000256" key="4">
    <source>
        <dbReference type="ARBA" id="ARBA00023187"/>
    </source>
</evidence>
<comment type="caution">
    <text evidence="8">The sequence shown here is derived from an EMBL/GenBank/DDBJ whole genome shotgun (WGS) entry which is preliminary data.</text>
</comment>
<dbReference type="STRING" id="93759.A0A1R3I3T8"/>
<reference evidence="9" key="1">
    <citation type="submission" date="2013-09" db="EMBL/GenBank/DDBJ databases">
        <title>Corchorus olitorius genome sequencing.</title>
        <authorList>
            <person name="Alam M."/>
            <person name="Haque M.S."/>
            <person name="Islam M.S."/>
            <person name="Emdad E.M."/>
            <person name="Islam M.M."/>
            <person name="Ahmed B."/>
            <person name="Halim A."/>
            <person name="Hossen Q.M.M."/>
            <person name="Hossain M.Z."/>
            <person name="Ahmed R."/>
            <person name="Khan M.M."/>
            <person name="Islam R."/>
            <person name="Rashid M.M."/>
            <person name="Khan S.A."/>
            <person name="Rahman M.S."/>
            <person name="Alam M."/>
            <person name="Yahiya A.S."/>
            <person name="Khan M.S."/>
            <person name="Azam M.S."/>
            <person name="Haque T."/>
            <person name="Lashkar M.Z.H."/>
            <person name="Akhand A.I."/>
            <person name="Morshed G."/>
            <person name="Roy S."/>
            <person name="Uddin K.S."/>
            <person name="Rabeya T."/>
            <person name="Hossain A.S."/>
            <person name="Chowdhury A."/>
            <person name="Snigdha A.R."/>
            <person name="Mortoza M.S."/>
            <person name="Matin S.A."/>
            <person name="Hoque S.M.E."/>
            <person name="Islam M.K."/>
            <person name="Roy D.K."/>
            <person name="Haider R."/>
            <person name="Moosa M.M."/>
            <person name="Elias S.M."/>
            <person name="Hasan A.M."/>
            <person name="Jahan S."/>
            <person name="Shafiuddin M."/>
            <person name="Mahmood N."/>
            <person name="Shommy N.S."/>
        </authorList>
    </citation>
    <scope>NUCLEOTIDE SEQUENCE [LARGE SCALE GENOMIC DNA]</scope>
    <source>
        <strain evidence="9">cv. O-4</strain>
    </source>
</reference>
<accession>A0A1R3I3T8</accession>
<keyword evidence="3 6" id="KW-0694">RNA-binding</keyword>
<name>A0A1R3I3T8_9ROSI</name>
<dbReference type="CDD" id="cd00590">
    <property type="entry name" value="RRM_SF"/>
    <property type="match status" value="1"/>
</dbReference>
<keyword evidence="5" id="KW-0539">Nucleus</keyword>
<dbReference type="GO" id="GO:0005634">
    <property type="term" value="C:nucleus"/>
    <property type="evidence" value="ECO:0007669"/>
    <property type="project" value="UniProtKB-SubCell"/>
</dbReference>
<dbReference type="GO" id="GO:0003723">
    <property type="term" value="F:RNA binding"/>
    <property type="evidence" value="ECO:0007669"/>
    <property type="project" value="UniProtKB-UniRule"/>
</dbReference>
<evidence type="ECO:0000256" key="6">
    <source>
        <dbReference type="PROSITE-ProRule" id="PRU00176"/>
    </source>
</evidence>
<gene>
    <name evidence="8" type="ORF">COLO4_25259</name>
</gene>
<proteinExistence type="predicted"/>
<evidence type="ECO:0000256" key="2">
    <source>
        <dbReference type="ARBA" id="ARBA00022664"/>
    </source>
</evidence>
<evidence type="ECO:0000259" key="7">
    <source>
        <dbReference type="PROSITE" id="PS50102"/>
    </source>
</evidence>
<evidence type="ECO:0000256" key="3">
    <source>
        <dbReference type="ARBA" id="ARBA00022884"/>
    </source>
</evidence>
<keyword evidence="9" id="KW-1185">Reference proteome</keyword>
<dbReference type="OrthoDB" id="1750209at2759"/>
<dbReference type="EMBL" id="AWUE01018979">
    <property type="protein sequence ID" value="OMO77246.1"/>
    <property type="molecule type" value="Genomic_DNA"/>
</dbReference>
<dbReference type="GO" id="GO:0008380">
    <property type="term" value="P:RNA splicing"/>
    <property type="evidence" value="ECO:0007669"/>
    <property type="project" value="UniProtKB-KW"/>
</dbReference>
<comment type="subcellular location">
    <subcellularLocation>
        <location evidence="1">Nucleus</location>
    </subcellularLocation>
</comment>
<keyword evidence="4" id="KW-0508">mRNA splicing</keyword>
<dbReference type="PANTHER" id="PTHR48028">
    <property type="entry name" value="GLYCINE-RICH RNA-BINDING PROTEIN RZ1A"/>
    <property type="match status" value="1"/>
</dbReference>
<dbReference type="InterPro" id="IPR035979">
    <property type="entry name" value="RBD_domain_sf"/>
</dbReference>
<sequence>MDTKARTGRRVDWRACFHSVFVGNLHKETTLGTLWKIFSEYGVVVDLFVPNKNQGSWNSFQSKFAFVRYRKLEEAEKAIIEGNKRCIDSRIITVRKAFNSRRLTVDSGKMINAKDTEDKRSLMEKKPDEQYMEDIICTSSGKSSKEVIVEVNIPSQISD</sequence>
<protein>
    <recommendedName>
        <fullName evidence="7">RRM domain-containing protein</fullName>
    </recommendedName>
</protein>
<evidence type="ECO:0000313" key="9">
    <source>
        <dbReference type="Proteomes" id="UP000187203"/>
    </source>
</evidence>
<dbReference type="InterPro" id="IPR000504">
    <property type="entry name" value="RRM_dom"/>
</dbReference>
<dbReference type="InterPro" id="IPR012677">
    <property type="entry name" value="Nucleotide-bd_a/b_plait_sf"/>
</dbReference>
<feature type="domain" description="RRM" evidence="7">
    <location>
        <begin position="18"/>
        <end position="99"/>
    </location>
</feature>
<evidence type="ECO:0000256" key="1">
    <source>
        <dbReference type="ARBA" id="ARBA00004123"/>
    </source>
</evidence>
<dbReference type="InterPro" id="IPR051106">
    <property type="entry name" value="RNA-bind/splicing_reg"/>
</dbReference>
<dbReference type="SUPFAM" id="SSF54928">
    <property type="entry name" value="RNA-binding domain, RBD"/>
    <property type="match status" value="1"/>
</dbReference>
<dbReference type="Pfam" id="PF00076">
    <property type="entry name" value="RRM_1"/>
    <property type="match status" value="1"/>
</dbReference>
<evidence type="ECO:0000256" key="5">
    <source>
        <dbReference type="ARBA" id="ARBA00023242"/>
    </source>
</evidence>
<keyword evidence="2" id="KW-0507">mRNA processing</keyword>